<dbReference type="InterPro" id="IPR056693">
    <property type="entry name" value="DUF7791"/>
</dbReference>
<evidence type="ECO:0000313" key="5">
    <source>
        <dbReference type="Proteomes" id="UP001480595"/>
    </source>
</evidence>
<gene>
    <name evidence="4" type="ORF">PG994_004846</name>
</gene>
<reference evidence="4 5" key="1">
    <citation type="submission" date="2023-01" db="EMBL/GenBank/DDBJ databases">
        <title>Analysis of 21 Apiospora genomes using comparative genomics revels a genus with tremendous synthesis potential of carbohydrate active enzymes and secondary metabolites.</title>
        <authorList>
            <person name="Sorensen T."/>
        </authorList>
    </citation>
    <scope>NUCLEOTIDE SEQUENCE [LARGE SCALE GENOMIC DNA]</scope>
    <source>
        <strain evidence="4 5">CBS 135458</strain>
    </source>
</reference>
<dbReference type="GeneID" id="92089318"/>
<dbReference type="PANTHER" id="PTHR10039:SF5">
    <property type="entry name" value="NACHT DOMAIN-CONTAINING PROTEIN"/>
    <property type="match status" value="1"/>
</dbReference>
<keyword evidence="5" id="KW-1185">Reference proteome</keyword>
<dbReference type="Pfam" id="PF25053">
    <property type="entry name" value="DUF7791"/>
    <property type="match status" value="1"/>
</dbReference>
<protein>
    <recommendedName>
        <fullName evidence="3">DUF7791 domain-containing protein</fullName>
    </recommendedName>
</protein>
<evidence type="ECO:0000256" key="2">
    <source>
        <dbReference type="SAM" id="SignalP"/>
    </source>
</evidence>
<comment type="caution">
    <text evidence="4">The sequence shown here is derived from an EMBL/GenBank/DDBJ whole genome shotgun (WGS) entry which is preliminary data.</text>
</comment>
<dbReference type="EMBL" id="JAQQWL010000005">
    <property type="protein sequence ID" value="KAK8073947.1"/>
    <property type="molecule type" value="Genomic_DNA"/>
</dbReference>
<dbReference type="RefSeq" id="XP_066718422.1">
    <property type="nucleotide sequence ID" value="XM_066856255.1"/>
</dbReference>
<sequence>MAELALLGLVANIFQFVETGVKIALTAKDVYQGLQATRGALSEDEMAICEYSDECNAIAAELDALAAKFARREGAKSRTIDSVRISWHSHTKKNEVQDLIARLNRMDGRLRVRFEKVLHRQAGFENEDRWSSVMSAIESLDLKTGNMDIASDNLLETAAETLKSQLKTETLVLQLAEEHTVFCFFIDGLDEYKGDETDIISTVAELLSSPNIKLCLSSRPWNRFREAYAVCPGLTLEYLTKADISEYIKSELLSNRCFQRGVDEDPCQRIITQISDQARGVYPWVFLRLLARDPEWLQHLPENIAESQRIAIIRLDDRCKDLLQPRRNEAFPPASIDHFHISLLHRTVRDFFRDNYYGTLREKAGGNFTPEGSIAKCLLWLFKTYPIKLFCSPSLKERGDLPQEKRTLLHNSRKPEDYKMSLVLYRFWSHEMHNGLLIDDKVVESFFDTMITFCGQTWPQLIVTQEFAVYFSPYPADLMLTPWASYLNLEGDLRRNWKPGKANGGHFDYEVLTLLLALEPRYVITSQYTSLVPISPSTVRALLELGCDPRDQKLGLAFLHRFQKVSWDKVYVSNRNVFEVARALFEHGLSVPLIPGPDEEISPARPTSAPYFGPSSASRASPSSPKFGAGGRGRSAGRGGCRGRSGSPADWDKPLKCDKQPKDFK</sequence>
<dbReference type="Proteomes" id="UP001480595">
    <property type="component" value="Unassembled WGS sequence"/>
</dbReference>
<organism evidence="4 5">
    <name type="scientific">Apiospora phragmitis</name>
    <dbReference type="NCBI Taxonomy" id="2905665"/>
    <lineage>
        <taxon>Eukaryota</taxon>
        <taxon>Fungi</taxon>
        <taxon>Dikarya</taxon>
        <taxon>Ascomycota</taxon>
        <taxon>Pezizomycotina</taxon>
        <taxon>Sordariomycetes</taxon>
        <taxon>Xylariomycetidae</taxon>
        <taxon>Amphisphaeriales</taxon>
        <taxon>Apiosporaceae</taxon>
        <taxon>Apiospora</taxon>
    </lineage>
</organism>
<feature type="compositionally biased region" description="Low complexity" evidence="1">
    <location>
        <begin position="614"/>
        <end position="625"/>
    </location>
</feature>
<feature type="chain" id="PRO_5046459601" description="DUF7791 domain-containing protein" evidence="2">
    <location>
        <begin position="20"/>
        <end position="665"/>
    </location>
</feature>
<dbReference type="PANTHER" id="PTHR10039">
    <property type="entry name" value="AMELOGENIN"/>
    <property type="match status" value="1"/>
</dbReference>
<evidence type="ECO:0000313" key="4">
    <source>
        <dbReference type="EMBL" id="KAK8073947.1"/>
    </source>
</evidence>
<evidence type="ECO:0000259" key="3">
    <source>
        <dbReference type="Pfam" id="PF25053"/>
    </source>
</evidence>
<feature type="domain" description="DUF7791" evidence="3">
    <location>
        <begin position="311"/>
        <end position="385"/>
    </location>
</feature>
<feature type="compositionally biased region" description="Gly residues" evidence="1">
    <location>
        <begin position="628"/>
        <end position="643"/>
    </location>
</feature>
<proteinExistence type="predicted"/>
<feature type="region of interest" description="Disordered" evidence="1">
    <location>
        <begin position="596"/>
        <end position="665"/>
    </location>
</feature>
<name>A0ABR1VS01_9PEZI</name>
<keyword evidence="2" id="KW-0732">Signal</keyword>
<feature type="signal peptide" evidence="2">
    <location>
        <begin position="1"/>
        <end position="19"/>
    </location>
</feature>
<evidence type="ECO:0000256" key="1">
    <source>
        <dbReference type="SAM" id="MobiDB-lite"/>
    </source>
</evidence>
<accession>A0ABR1VS01</accession>
<feature type="compositionally biased region" description="Basic and acidic residues" evidence="1">
    <location>
        <begin position="650"/>
        <end position="665"/>
    </location>
</feature>